<dbReference type="OrthoDB" id="10258888at2759"/>
<dbReference type="PROSITE" id="PS50297">
    <property type="entry name" value="ANK_REP_REGION"/>
    <property type="match status" value="1"/>
</dbReference>
<dbReference type="SUPFAM" id="SSF48403">
    <property type="entry name" value="Ankyrin repeat"/>
    <property type="match status" value="1"/>
</dbReference>
<keyword evidence="3" id="KW-1185">Reference proteome</keyword>
<gene>
    <name evidence="2" type="ORF">Ocin01_06245</name>
</gene>
<dbReference type="PROSITE" id="PS50088">
    <property type="entry name" value="ANK_REPEAT"/>
    <property type="match status" value="2"/>
</dbReference>
<dbReference type="STRING" id="48709.A0A1D2N5C5"/>
<dbReference type="SMART" id="SM00248">
    <property type="entry name" value="ANK"/>
    <property type="match status" value="3"/>
</dbReference>
<dbReference type="AlphaFoldDB" id="A0A1D2N5C5"/>
<organism evidence="2 3">
    <name type="scientific">Orchesella cincta</name>
    <name type="common">Springtail</name>
    <name type="synonym">Podura cincta</name>
    <dbReference type="NCBI Taxonomy" id="48709"/>
    <lineage>
        <taxon>Eukaryota</taxon>
        <taxon>Metazoa</taxon>
        <taxon>Ecdysozoa</taxon>
        <taxon>Arthropoda</taxon>
        <taxon>Hexapoda</taxon>
        <taxon>Collembola</taxon>
        <taxon>Entomobryomorpha</taxon>
        <taxon>Entomobryoidea</taxon>
        <taxon>Orchesellidae</taxon>
        <taxon>Orchesellinae</taxon>
        <taxon>Orchesella</taxon>
    </lineage>
</organism>
<dbReference type="PANTHER" id="PTHR22677">
    <property type="entry name" value="ANKYRIN REPEAT DOMAIN-CONTAINING PROTEIN 60"/>
    <property type="match status" value="1"/>
</dbReference>
<dbReference type="InterPro" id="IPR002110">
    <property type="entry name" value="Ankyrin_rpt"/>
</dbReference>
<feature type="repeat" description="ANK" evidence="1">
    <location>
        <begin position="47"/>
        <end position="79"/>
    </location>
</feature>
<keyword evidence="1" id="KW-0040">ANK repeat</keyword>
<dbReference type="Proteomes" id="UP000094527">
    <property type="component" value="Unassembled WGS sequence"/>
</dbReference>
<evidence type="ECO:0000313" key="2">
    <source>
        <dbReference type="EMBL" id="ODN00422.1"/>
    </source>
</evidence>
<evidence type="ECO:0000313" key="3">
    <source>
        <dbReference type="Proteomes" id="UP000094527"/>
    </source>
</evidence>
<evidence type="ECO:0000256" key="1">
    <source>
        <dbReference type="PROSITE-ProRule" id="PRU00023"/>
    </source>
</evidence>
<feature type="repeat" description="ANK" evidence="1">
    <location>
        <begin position="80"/>
        <end position="112"/>
    </location>
</feature>
<dbReference type="Pfam" id="PF12796">
    <property type="entry name" value="Ank_2"/>
    <property type="match status" value="1"/>
</dbReference>
<dbReference type="Gene3D" id="1.25.40.20">
    <property type="entry name" value="Ankyrin repeat-containing domain"/>
    <property type="match status" value="1"/>
</dbReference>
<dbReference type="PANTHER" id="PTHR22677:SF4">
    <property type="entry name" value="USHER SYNDROME TYPE-1G PROTEIN-LIKE PROTEIN"/>
    <property type="match status" value="1"/>
</dbReference>
<dbReference type="PRINTS" id="PR01415">
    <property type="entry name" value="ANKYRIN"/>
</dbReference>
<sequence>MFIKQTVKERTRSGKVPLHFCAESGSVQCLDLVLSMEPFLVNTQDEEGYTPLHLAVINGNKDAVRRLVTAGADLNCLDNEKHSLVHWATVCGEVEILNLLLSNGAPASTPDIHLAHPIHYAAQMCGTVNGVSGGSRARFKALSMA</sequence>
<dbReference type="InterPro" id="IPR036770">
    <property type="entry name" value="Ankyrin_rpt-contain_sf"/>
</dbReference>
<dbReference type="InterPro" id="IPR039323">
    <property type="entry name" value="ANKRD_45/46/60"/>
</dbReference>
<protein>
    <submittedName>
        <fullName evidence="2">Serine/threonine-protein phosphatase 6 regulatory ankyrin repeat subunit A</fullName>
    </submittedName>
</protein>
<dbReference type="EMBL" id="LJIJ01000207">
    <property type="protein sequence ID" value="ODN00422.1"/>
    <property type="molecule type" value="Genomic_DNA"/>
</dbReference>
<dbReference type="OMA" id="ESDMIGT"/>
<comment type="caution">
    <text evidence="2">The sequence shown here is derived from an EMBL/GenBank/DDBJ whole genome shotgun (WGS) entry which is preliminary data.</text>
</comment>
<proteinExistence type="predicted"/>
<accession>A0A1D2N5C5</accession>
<name>A0A1D2N5C5_ORCCI</name>
<reference evidence="2 3" key="1">
    <citation type="journal article" date="2016" name="Genome Biol. Evol.">
        <title>Gene Family Evolution Reflects Adaptation to Soil Environmental Stressors in the Genome of the Collembolan Orchesella cincta.</title>
        <authorList>
            <person name="Faddeeva-Vakhrusheva A."/>
            <person name="Derks M.F."/>
            <person name="Anvar S.Y."/>
            <person name="Agamennone V."/>
            <person name="Suring W."/>
            <person name="Smit S."/>
            <person name="van Straalen N.M."/>
            <person name="Roelofs D."/>
        </authorList>
    </citation>
    <scope>NUCLEOTIDE SEQUENCE [LARGE SCALE GENOMIC DNA]</scope>
    <source>
        <tissue evidence="2">Mixed pool</tissue>
    </source>
</reference>